<reference evidence="3" key="1">
    <citation type="journal article" date="2019" name="Int. J. Syst. Evol. Microbiol.">
        <title>The Global Catalogue of Microorganisms (GCM) 10K type strain sequencing project: providing services to taxonomists for standard genome sequencing and annotation.</title>
        <authorList>
            <consortium name="The Broad Institute Genomics Platform"/>
            <consortium name="The Broad Institute Genome Sequencing Center for Infectious Disease"/>
            <person name="Wu L."/>
            <person name="Ma J."/>
        </authorList>
    </citation>
    <scope>NUCLEOTIDE SEQUENCE [LARGE SCALE GENOMIC DNA]</scope>
    <source>
        <strain evidence="3">CGMCC 1.10992</strain>
    </source>
</reference>
<feature type="transmembrane region" description="Helical" evidence="1">
    <location>
        <begin position="14"/>
        <end position="35"/>
    </location>
</feature>
<accession>A0ABW4XHR0</accession>
<proteinExistence type="predicted"/>
<keyword evidence="3" id="KW-1185">Reference proteome</keyword>
<dbReference type="Proteomes" id="UP001597380">
    <property type="component" value="Unassembled WGS sequence"/>
</dbReference>
<protein>
    <recommendedName>
        <fullName evidence="4">Ubiquinone biosynthesis protein UbiH</fullName>
    </recommendedName>
</protein>
<comment type="caution">
    <text evidence="2">The sequence shown here is derived from an EMBL/GenBank/DDBJ whole genome shotgun (WGS) entry which is preliminary data.</text>
</comment>
<keyword evidence="1" id="KW-1133">Transmembrane helix</keyword>
<dbReference type="EMBL" id="JBHUHT010000004">
    <property type="protein sequence ID" value="MFD2094607.1"/>
    <property type="molecule type" value="Genomic_DNA"/>
</dbReference>
<evidence type="ECO:0000256" key="1">
    <source>
        <dbReference type="SAM" id="Phobius"/>
    </source>
</evidence>
<name>A0ABW4XHR0_9GAMM</name>
<organism evidence="2 3">
    <name type="scientific">Corallincola platygyrae</name>
    <dbReference type="NCBI Taxonomy" id="1193278"/>
    <lineage>
        <taxon>Bacteria</taxon>
        <taxon>Pseudomonadati</taxon>
        <taxon>Pseudomonadota</taxon>
        <taxon>Gammaproteobacteria</taxon>
        <taxon>Alteromonadales</taxon>
        <taxon>Psychromonadaceae</taxon>
        <taxon>Corallincola</taxon>
    </lineage>
</organism>
<feature type="transmembrane region" description="Helical" evidence="1">
    <location>
        <begin position="99"/>
        <end position="125"/>
    </location>
</feature>
<dbReference type="RefSeq" id="WP_345338774.1">
    <property type="nucleotide sequence ID" value="NZ_BAABLI010000007.1"/>
</dbReference>
<evidence type="ECO:0008006" key="4">
    <source>
        <dbReference type="Google" id="ProtNLM"/>
    </source>
</evidence>
<sequence>MELFFANLLQFPTVVYTVLLGVMLVYWLIAALGTVDIDVLDVDIDVDADVGAVEGFAGLVFRLGLGGVPLTVVLTLIALTGWSVSYFSMLWLVNPLTSGFINLLLGIGVAIGAFLVSIPVTAQLIKPLRPLFRSVNGPSTRDLVGSIAVVRTSRVDQSFGEATLEDGGAGMILRVRADESLKLSRGDRVVVLSYIPESHAYQVTTEQELFN</sequence>
<keyword evidence="1" id="KW-0472">Membrane</keyword>
<gene>
    <name evidence="2" type="ORF">ACFSJ3_01300</name>
</gene>
<evidence type="ECO:0000313" key="2">
    <source>
        <dbReference type="EMBL" id="MFD2094607.1"/>
    </source>
</evidence>
<keyword evidence="1" id="KW-0812">Transmembrane</keyword>
<evidence type="ECO:0000313" key="3">
    <source>
        <dbReference type="Proteomes" id="UP001597380"/>
    </source>
</evidence>